<dbReference type="InterPro" id="IPR016181">
    <property type="entry name" value="Acyl_CoA_acyltransferase"/>
</dbReference>
<organism evidence="4 5">
    <name type="scientific">Ligilactobacillus salivarius</name>
    <dbReference type="NCBI Taxonomy" id="1624"/>
    <lineage>
        <taxon>Bacteria</taxon>
        <taxon>Bacillati</taxon>
        <taxon>Bacillota</taxon>
        <taxon>Bacilli</taxon>
        <taxon>Lactobacillales</taxon>
        <taxon>Lactobacillaceae</taxon>
        <taxon>Ligilactobacillus</taxon>
    </lineage>
</organism>
<dbReference type="PROSITE" id="PS51186">
    <property type="entry name" value="GNAT"/>
    <property type="match status" value="1"/>
</dbReference>
<dbReference type="InterPro" id="IPR051556">
    <property type="entry name" value="N-term/lysine_N-AcTrnsfr"/>
</dbReference>
<dbReference type="CDD" id="cd04301">
    <property type="entry name" value="NAT_SF"/>
    <property type="match status" value="1"/>
</dbReference>
<protein>
    <submittedName>
        <fullName evidence="4">Acetyltransferase, GNAT family</fullName>
    </submittedName>
</protein>
<dbReference type="InterPro" id="IPR000182">
    <property type="entry name" value="GNAT_dom"/>
</dbReference>
<evidence type="ECO:0000259" key="3">
    <source>
        <dbReference type="PROSITE" id="PS51186"/>
    </source>
</evidence>
<dbReference type="Proteomes" id="UP000029488">
    <property type="component" value="Chromosome"/>
</dbReference>
<gene>
    <name evidence="4" type="primary">wecD</name>
    <name evidence="4" type="ORF">LSJ_0998c</name>
</gene>
<sequence length="171" mass="19724">MNIKKINNSDEDIKKLQTIAKQTFTETFGSQNTAEDLAKFLSEEYAFDKLKAEVENPESFYYFCYFEDKLAGYLKLNVGAAQTEPDYPEALEIQRIYVLQKYQGKRIGLAMMQQALAVAEELKKPQVWLGVWENNFKAQAFYQKSGFKKVGSHDFILGSDKQTDYILLKTL</sequence>
<evidence type="ECO:0000256" key="2">
    <source>
        <dbReference type="ARBA" id="ARBA00023315"/>
    </source>
</evidence>
<reference evidence="4 5" key="1">
    <citation type="journal article" date="2014" name="BMC Genomics">
        <title>Unusual genome complexity in Lactobacillus salivarius JCM1046.</title>
        <authorList>
            <person name="Raftis E.J."/>
            <person name="Forde B.M."/>
            <person name="Claesson M.J."/>
            <person name="O'Toole P.W."/>
        </authorList>
    </citation>
    <scope>NUCLEOTIDE SEQUENCE [LARGE SCALE GENOMIC DNA]</scope>
    <source>
        <strain evidence="4 5">JCM1046</strain>
    </source>
</reference>
<evidence type="ECO:0000313" key="5">
    <source>
        <dbReference type="Proteomes" id="UP000029488"/>
    </source>
</evidence>
<dbReference type="RefSeq" id="WP_044004931.1">
    <property type="nucleotide sequence ID" value="NZ_CP007646.1"/>
</dbReference>
<accession>A0A089QFQ5</accession>
<dbReference type="Pfam" id="PF00583">
    <property type="entry name" value="Acetyltransf_1"/>
    <property type="match status" value="1"/>
</dbReference>
<keyword evidence="2" id="KW-0012">Acyltransferase</keyword>
<keyword evidence="1 4" id="KW-0808">Transferase</keyword>
<dbReference type="SUPFAM" id="SSF55729">
    <property type="entry name" value="Acyl-CoA N-acyltransferases (Nat)"/>
    <property type="match status" value="1"/>
</dbReference>
<dbReference type="AlphaFoldDB" id="A0A089QFQ5"/>
<dbReference type="EMBL" id="CP007646">
    <property type="protein sequence ID" value="AIR10673.1"/>
    <property type="molecule type" value="Genomic_DNA"/>
</dbReference>
<dbReference type="Gene3D" id="3.40.630.30">
    <property type="match status" value="1"/>
</dbReference>
<dbReference type="GO" id="GO:0016747">
    <property type="term" value="F:acyltransferase activity, transferring groups other than amino-acyl groups"/>
    <property type="evidence" value="ECO:0007669"/>
    <property type="project" value="InterPro"/>
</dbReference>
<evidence type="ECO:0000313" key="4">
    <source>
        <dbReference type="EMBL" id="AIR10673.1"/>
    </source>
</evidence>
<dbReference type="KEGG" id="lsj:LSJ_0998c"/>
<dbReference type="PANTHER" id="PTHR42919:SF8">
    <property type="entry name" value="N-ALPHA-ACETYLTRANSFERASE 50"/>
    <property type="match status" value="1"/>
</dbReference>
<evidence type="ECO:0000256" key="1">
    <source>
        <dbReference type="ARBA" id="ARBA00022679"/>
    </source>
</evidence>
<name>A0A089QFQ5_9LACO</name>
<feature type="domain" description="N-acetyltransferase" evidence="3">
    <location>
        <begin position="1"/>
        <end position="171"/>
    </location>
</feature>
<proteinExistence type="predicted"/>
<dbReference type="PANTHER" id="PTHR42919">
    <property type="entry name" value="N-ALPHA-ACETYLTRANSFERASE"/>
    <property type="match status" value="1"/>
</dbReference>